<feature type="modified residue" description="N6-(pyridoxal phosphate)lysine" evidence="11">
    <location>
        <position position="87"/>
    </location>
</feature>
<comment type="pathway">
    <text evidence="2 11">Amino-acid biosynthesis; L-tryptophan biosynthesis; L-tryptophan from chorismate: step 5/5.</text>
</comment>
<comment type="cofactor">
    <cofactor evidence="1 11">
        <name>pyridoxal 5'-phosphate</name>
        <dbReference type="ChEBI" id="CHEBI:597326"/>
    </cofactor>
</comment>
<evidence type="ECO:0000256" key="11">
    <source>
        <dbReference type="HAMAP-Rule" id="MF_00133"/>
    </source>
</evidence>
<evidence type="ECO:0000256" key="3">
    <source>
        <dbReference type="ARBA" id="ARBA00009982"/>
    </source>
</evidence>
<protein>
    <recommendedName>
        <fullName evidence="11">Tryptophan synthase beta chain</fullName>
        <ecNumber evidence="11">4.2.1.20</ecNumber>
    </recommendedName>
</protein>
<evidence type="ECO:0000256" key="4">
    <source>
        <dbReference type="ARBA" id="ARBA00011270"/>
    </source>
</evidence>
<evidence type="ECO:0000313" key="13">
    <source>
        <dbReference type="EMBL" id="TGG88280.1"/>
    </source>
</evidence>
<dbReference type="PANTHER" id="PTHR48077:SF3">
    <property type="entry name" value="TRYPTOPHAN SYNTHASE"/>
    <property type="match status" value="1"/>
</dbReference>
<dbReference type="GO" id="GO:0005737">
    <property type="term" value="C:cytoplasm"/>
    <property type="evidence" value="ECO:0007669"/>
    <property type="project" value="TreeGrafter"/>
</dbReference>
<organism evidence="13 14">
    <name type="scientific">Geotoga petraea</name>
    <dbReference type="NCBI Taxonomy" id="28234"/>
    <lineage>
        <taxon>Bacteria</taxon>
        <taxon>Thermotogati</taxon>
        <taxon>Thermotogota</taxon>
        <taxon>Thermotogae</taxon>
        <taxon>Petrotogales</taxon>
        <taxon>Petrotogaceae</taxon>
        <taxon>Geotoga</taxon>
    </lineage>
</organism>
<dbReference type="RefSeq" id="WP_135402714.1">
    <property type="nucleotide sequence ID" value="NZ_SRME01000002.1"/>
</dbReference>
<proteinExistence type="inferred from homology"/>
<evidence type="ECO:0000256" key="9">
    <source>
        <dbReference type="ARBA" id="ARBA00023239"/>
    </source>
</evidence>
<dbReference type="SUPFAM" id="SSF53686">
    <property type="entry name" value="Tryptophan synthase beta subunit-like PLP-dependent enzymes"/>
    <property type="match status" value="1"/>
</dbReference>
<evidence type="ECO:0000256" key="7">
    <source>
        <dbReference type="ARBA" id="ARBA00022898"/>
    </source>
</evidence>
<dbReference type="HAMAP" id="MF_00133">
    <property type="entry name" value="Trp_synth_beta"/>
    <property type="match status" value="1"/>
</dbReference>
<keyword evidence="5 11" id="KW-0028">Amino-acid biosynthesis</keyword>
<evidence type="ECO:0000259" key="12">
    <source>
        <dbReference type="Pfam" id="PF00291"/>
    </source>
</evidence>
<dbReference type="EC" id="4.2.1.20" evidence="11"/>
<dbReference type="PROSITE" id="PS00168">
    <property type="entry name" value="TRP_SYNTHASE_BETA"/>
    <property type="match status" value="1"/>
</dbReference>
<comment type="similarity">
    <text evidence="3 11">Belongs to the TrpB family.</text>
</comment>
<keyword evidence="9 11" id="KW-0456">Lyase</keyword>
<dbReference type="PANTHER" id="PTHR48077">
    <property type="entry name" value="TRYPTOPHAN SYNTHASE-RELATED"/>
    <property type="match status" value="1"/>
</dbReference>
<dbReference type="InterPro" id="IPR006653">
    <property type="entry name" value="Trp_synth_b_CS"/>
</dbReference>
<evidence type="ECO:0000313" key="14">
    <source>
        <dbReference type="Proteomes" id="UP000297288"/>
    </source>
</evidence>
<dbReference type="InterPro" id="IPR006654">
    <property type="entry name" value="Trp_synth_beta"/>
</dbReference>
<reference evidence="13 14" key="1">
    <citation type="submission" date="2019-04" db="EMBL/GenBank/DDBJ databases">
        <title>Draft genome sequence data and analysis of a Fermenting Bacterium, Geotoga petraea strain HO-Geo1, isolated from heavy-oil petroleum reservoir in Russia.</title>
        <authorList>
            <person name="Grouzdev D.S."/>
            <person name="Semenova E.M."/>
            <person name="Sokolova D.S."/>
            <person name="Tourova T.P."/>
            <person name="Poltaraus A.B."/>
            <person name="Nazina T.N."/>
        </authorList>
    </citation>
    <scope>NUCLEOTIDE SEQUENCE [LARGE SCALE GENOMIC DNA]</scope>
    <source>
        <strain evidence="13 14">HO-Geo1</strain>
    </source>
</reference>
<keyword evidence="7 11" id="KW-0663">Pyridoxal phosphate</keyword>
<comment type="subunit">
    <text evidence="4 11">Tetramer of two alpha and two beta chains.</text>
</comment>
<evidence type="ECO:0000256" key="6">
    <source>
        <dbReference type="ARBA" id="ARBA00022822"/>
    </source>
</evidence>
<dbReference type="FunFam" id="3.40.50.1100:FF:000004">
    <property type="entry name" value="Tryptophan synthase beta chain"/>
    <property type="match status" value="1"/>
</dbReference>
<evidence type="ECO:0000256" key="1">
    <source>
        <dbReference type="ARBA" id="ARBA00001933"/>
    </source>
</evidence>
<dbReference type="UniPathway" id="UPA00035">
    <property type="reaction ID" value="UER00044"/>
</dbReference>
<dbReference type="EMBL" id="SRME01000002">
    <property type="protein sequence ID" value="TGG88280.1"/>
    <property type="molecule type" value="Genomic_DNA"/>
</dbReference>
<comment type="catalytic activity">
    <reaction evidence="10 11">
        <text>(1S,2R)-1-C-(indol-3-yl)glycerol 3-phosphate + L-serine = D-glyceraldehyde 3-phosphate + L-tryptophan + H2O</text>
        <dbReference type="Rhea" id="RHEA:10532"/>
        <dbReference type="ChEBI" id="CHEBI:15377"/>
        <dbReference type="ChEBI" id="CHEBI:33384"/>
        <dbReference type="ChEBI" id="CHEBI:57912"/>
        <dbReference type="ChEBI" id="CHEBI:58866"/>
        <dbReference type="ChEBI" id="CHEBI:59776"/>
        <dbReference type="EC" id="4.2.1.20"/>
    </reaction>
</comment>
<dbReference type="GO" id="GO:0004834">
    <property type="term" value="F:tryptophan synthase activity"/>
    <property type="evidence" value="ECO:0007669"/>
    <property type="project" value="UniProtKB-UniRule"/>
</dbReference>
<dbReference type="Gene3D" id="3.40.50.1100">
    <property type="match status" value="2"/>
</dbReference>
<name>A0A4Z0W1H4_9BACT</name>
<keyword evidence="6 11" id="KW-0822">Tryptophan biosynthesis</keyword>
<dbReference type="AlphaFoldDB" id="A0A4Z0W1H4"/>
<feature type="domain" description="Tryptophan synthase beta chain-like PALP" evidence="12">
    <location>
        <begin position="55"/>
        <end position="375"/>
    </location>
</feature>
<evidence type="ECO:0000256" key="8">
    <source>
        <dbReference type="ARBA" id="ARBA00023141"/>
    </source>
</evidence>
<comment type="function">
    <text evidence="11">The beta subunit is responsible for the synthesis of L-tryptophan from indole and L-serine.</text>
</comment>
<gene>
    <name evidence="11 13" type="primary">trpB</name>
    <name evidence="13" type="ORF">E4650_04370</name>
</gene>
<dbReference type="PIRSF" id="PIRSF001413">
    <property type="entry name" value="Trp_syn_beta"/>
    <property type="match status" value="1"/>
</dbReference>
<dbReference type="Proteomes" id="UP000297288">
    <property type="component" value="Unassembled WGS sequence"/>
</dbReference>
<dbReference type="InterPro" id="IPR001926">
    <property type="entry name" value="TrpB-like_PALP"/>
</dbReference>
<sequence>MLKTSGIYYGEFGGRYVPDHLDKKLEILEDVFKEIKNDPVFISEYQYYLKNYVGRPSALYYAKNLSKIIGVKTYLKREDLNHTGAHKINNAIGQILIAKKMGKKEIIAETGAGQHGVATSTAAALFNMKCKIFMGEEDINRQKMNVERMKILGAEIIPATNGTKTLKEAVDKALEYYVDNPESYYLLGSAVGPSPYPEMVKFFQSVIGQEAKKQFFDFEGELPDGIFACIGGGSNSIGIFNDFIKDEVKLYAAEGGGEGINSGRTAATLSSKSQPIIFQGSFSYCLTDQESNPIEAYSISAGLDYPGIGPEHAFFKESNRIMYYPINDDEAIESFKILSKEEGIIPAIESAHAIALAKKIAKVEGLKKIIINLSGRGDKDVGRFL</sequence>
<dbReference type="OrthoDB" id="9766131at2"/>
<dbReference type="CDD" id="cd06446">
    <property type="entry name" value="Trp-synth_B"/>
    <property type="match status" value="1"/>
</dbReference>
<evidence type="ECO:0000256" key="10">
    <source>
        <dbReference type="ARBA" id="ARBA00049047"/>
    </source>
</evidence>
<dbReference type="Pfam" id="PF00291">
    <property type="entry name" value="PALP"/>
    <property type="match status" value="1"/>
</dbReference>
<evidence type="ECO:0000256" key="2">
    <source>
        <dbReference type="ARBA" id="ARBA00004733"/>
    </source>
</evidence>
<comment type="caution">
    <text evidence="13">The sequence shown here is derived from an EMBL/GenBank/DDBJ whole genome shotgun (WGS) entry which is preliminary data.</text>
</comment>
<keyword evidence="8 11" id="KW-0057">Aromatic amino acid biosynthesis</keyword>
<accession>A0A4Z0W1H4</accession>
<evidence type="ECO:0000256" key="5">
    <source>
        <dbReference type="ARBA" id="ARBA00022605"/>
    </source>
</evidence>
<dbReference type="InterPro" id="IPR036052">
    <property type="entry name" value="TrpB-like_PALP_sf"/>
</dbReference>
<dbReference type="NCBIfam" id="TIGR00263">
    <property type="entry name" value="trpB"/>
    <property type="match status" value="1"/>
</dbReference>
<dbReference type="InterPro" id="IPR023026">
    <property type="entry name" value="Trp_synth_beta/beta-like"/>
</dbReference>